<dbReference type="GO" id="GO:0061630">
    <property type="term" value="F:ubiquitin protein ligase activity"/>
    <property type="evidence" value="ECO:0007669"/>
    <property type="project" value="InterPro"/>
</dbReference>
<dbReference type="InterPro" id="IPR015943">
    <property type="entry name" value="WD40/YVTN_repeat-like_dom_sf"/>
</dbReference>
<dbReference type="Pfam" id="PF00400">
    <property type="entry name" value="WD40"/>
    <property type="match status" value="2"/>
</dbReference>
<reference evidence="5" key="1">
    <citation type="submission" date="2020-05" db="EMBL/GenBank/DDBJ databases">
        <title>Phylogenomic resolution of chytrid fungi.</title>
        <authorList>
            <person name="Stajich J.E."/>
            <person name="Amses K."/>
            <person name="Simmons R."/>
            <person name="Seto K."/>
            <person name="Myers J."/>
            <person name="Bonds A."/>
            <person name="Quandt C.A."/>
            <person name="Barry K."/>
            <person name="Liu P."/>
            <person name="Grigoriev I."/>
            <person name="Longcore J.E."/>
            <person name="James T.Y."/>
        </authorList>
    </citation>
    <scope>NUCLEOTIDE SEQUENCE</scope>
    <source>
        <strain evidence="5">JEL0476</strain>
    </source>
</reference>
<organism evidence="5 6">
    <name type="scientific">Clydaea vesicula</name>
    <dbReference type="NCBI Taxonomy" id="447962"/>
    <lineage>
        <taxon>Eukaryota</taxon>
        <taxon>Fungi</taxon>
        <taxon>Fungi incertae sedis</taxon>
        <taxon>Chytridiomycota</taxon>
        <taxon>Chytridiomycota incertae sedis</taxon>
        <taxon>Chytridiomycetes</taxon>
        <taxon>Lobulomycetales</taxon>
        <taxon>Lobulomycetaceae</taxon>
        <taxon>Clydaea</taxon>
    </lineage>
</organism>
<dbReference type="InterPro" id="IPR013083">
    <property type="entry name" value="Znf_RING/FYVE/PHD"/>
</dbReference>
<feature type="region of interest" description="Disordered" evidence="4">
    <location>
        <begin position="209"/>
        <end position="228"/>
    </location>
</feature>
<dbReference type="PROSITE" id="PS50082">
    <property type="entry name" value="WD_REPEATS_2"/>
    <property type="match status" value="1"/>
</dbReference>
<comment type="caution">
    <text evidence="5">The sequence shown here is derived from an EMBL/GenBank/DDBJ whole genome shotgun (WGS) entry which is preliminary data.</text>
</comment>
<accession>A0AAD5UAQ8</accession>
<dbReference type="InterPro" id="IPR042755">
    <property type="entry name" value="COP1"/>
</dbReference>
<feature type="region of interest" description="Disordered" evidence="4">
    <location>
        <begin position="343"/>
        <end position="389"/>
    </location>
</feature>
<dbReference type="SMART" id="SM00320">
    <property type="entry name" value="WD40"/>
    <property type="match status" value="6"/>
</dbReference>
<dbReference type="SUPFAM" id="SSF57850">
    <property type="entry name" value="RING/U-box"/>
    <property type="match status" value="1"/>
</dbReference>
<dbReference type="GO" id="GO:0043161">
    <property type="term" value="P:proteasome-mediated ubiquitin-dependent protein catabolic process"/>
    <property type="evidence" value="ECO:0007669"/>
    <property type="project" value="TreeGrafter"/>
</dbReference>
<feature type="repeat" description="WD" evidence="3">
    <location>
        <begin position="487"/>
        <end position="527"/>
    </location>
</feature>
<dbReference type="InterPro" id="IPR001680">
    <property type="entry name" value="WD40_rpt"/>
</dbReference>
<dbReference type="EMBL" id="JADGJW010000029">
    <property type="protein sequence ID" value="KAJ3226766.1"/>
    <property type="molecule type" value="Genomic_DNA"/>
</dbReference>
<dbReference type="PROSITE" id="PS00678">
    <property type="entry name" value="WD_REPEATS_1"/>
    <property type="match status" value="1"/>
</dbReference>
<evidence type="ECO:0000313" key="5">
    <source>
        <dbReference type="EMBL" id="KAJ3226766.1"/>
    </source>
</evidence>
<dbReference type="PROSITE" id="PS50294">
    <property type="entry name" value="WD_REPEATS_REGION"/>
    <property type="match status" value="1"/>
</dbReference>
<evidence type="ECO:0000256" key="1">
    <source>
        <dbReference type="ARBA" id="ARBA00022574"/>
    </source>
</evidence>
<dbReference type="InterPro" id="IPR019775">
    <property type="entry name" value="WD40_repeat_CS"/>
</dbReference>
<evidence type="ECO:0000256" key="2">
    <source>
        <dbReference type="ARBA" id="ARBA00022737"/>
    </source>
</evidence>
<dbReference type="Gene3D" id="2.130.10.10">
    <property type="entry name" value="YVTN repeat-like/Quinoprotein amine dehydrogenase"/>
    <property type="match status" value="4"/>
</dbReference>
<dbReference type="InterPro" id="IPR036322">
    <property type="entry name" value="WD40_repeat_dom_sf"/>
</dbReference>
<evidence type="ECO:0000313" key="6">
    <source>
        <dbReference type="Proteomes" id="UP001211065"/>
    </source>
</evidence>
<protein>
    <submittedName>
        <fullName evidence="5">RING finger and WD repeat domain-containing protein 2</fullName>
    </submittedName>
</protein>
<evidence type="ECO:0000256" key="3">
    <source>
        <dbReference type="PROSITE-ProRule" id="PRU00221"/>
    </source>
</evidence>
<dbReference type="Gene3D" id="3.30.40.10">
    <property type="entry name" value="Zinc/RING finger domain, C3HC4 (zinc finger)"/>
    <property type="match status" value="1"/>
</dbReference>
<sequence length="667" mass="74635">MKRKPSNINLKQEIANKRLKTINSHLSLNLEHSDSEEENSFSCGICTHTIREAFVTQCGHSCISEYLQNKKHCPTCLNSLLSNQIFPNFMLNKLIKKAISSNVGLEGGKEIRENVPSNLITLELLLAFLQKSKKQQDQILRDVVTKLKKISVDEATIKDELNIVKEKGSVTDVNLQETKIPENDDAFSVAASSKDVGSPIQYINEEVNETKKSPGSTNIESPKNQKKSSIHQKVQKHFSDLQECYFSQASDEGKIGMPFTEIFSKFWKYSKLKTVANLHYADSFFINTSSIVSSIEFDKDGEFFATAGVTRKIKIFEYANVVYNYKEGRANDLATNFITSRNSAPNSEKHYSSRSSFSSPHGEDPDGNALDDVDEFNSDEDHAPGAGDGITRYPIQEISCRSKISCLSWNSYIKNQLLSSDYEGVVSLWDSNTGGITSQFNEHEKRAWSVDFSLIDPLIFASGGDDSKDHHIHYYDLRNVSQPLFVLKGHRKAVSYVKFIDKGEMVSASTDCTLKLWDIKKSVDPATKALESQMELKNTGFSSASTFLVRPTPSSILQFPNSETSESLLKSFQGHLNERNFVGLSVNNTGDYVACGSETNEVYIYFKNLPKPIITYSFGNPIDSITGQSSTEEDPNQFVSSVCWQRNTQNVLVTANSQGRIKVLEMS</sequence>
<keyword evidence="2" id="KW-0677">Repeat</keyword>
<feature type="compositionally biased region" description="Polar residues" evidence="4">
    <location>
        <begin position="213"/>
        <end position="222"/>
    </location>
</feature>
<dbReference type="AlphaFoldDB" id="A0AAD5UAQ8"/>
<dbReference type="PANTHER" id="PTHR44080">
    <property type="entry name" value="E3 UBIQUITIN-PROTEIN LIGASE COP1"/>
    <property type="match status" value="1"/>
</dbReference>
<dbReference type="Proteomes" id="UP001211065">
    <property type="component" value="Unassembled WGS sequence"/>
</dbReference>
<dbReference type="SUPFAM" id="SSF50978">
    <property type="entry name" value="WD40 repeat-like"/>
    <property type="match status" value="1"/>
</dbReference>
<keyword evidence="6" id="KW-1185">Reference proteome</keyword>
<dbReference type="PANTHER" id="PTHR44080:SF1">
    <property type="entry name" value="E3 UBIQUITIN-PROTEIN LIGASE COP1"/>
    <property type="match status" value="1"/>
</dbReference>
<evidence type="ECO:0000256" key="4">
    <source>
        <dbReference type="SAM" id="MobiDB-lite"/>
    </source>
</evidence>
<proteinExistence type="predicted"/>
<gene>
    <name evidence="5" type="primary">RFWD2</name>
    <name evidence="5" type="ORF">HK099_004184</name>
</gene>
<keyword evidence="1 3" id="KW-0853">WD repeat</keyword>
<name>A0AAD5UAQ8_9FUNG</name>
<feature type="compositionally biased region" description="Acidic residues" evidence="4">
    <location>
        <begin position="365"/>
        <end position="378"/>
    </location>
</feature>